<dbReference type="Proteomes" id="UP000614261">
    <property type="component" value="Unassembled WGS sequence"/>
</dbReference>
<dbReference type="PROSITE" id="PS50110">
    <property type="entry name" value="RESPONSE_REGULATORY"/>
    <property type="match status" value="1"/>
</dbReference>
<keyword evidence="5" id="KW-0812">Transmembrane</keyword>
<evidence type="ECO:0000259" key="6">
    <source>
        <dbReference type="PROSITE" id="PS50109"/>
    </source>
</evidence>
<dbReference type="SUPFAM" id="SSF47384">
    <property type="entry name" value="Homodimeric domain of signal transducing histidine kinase"/>
    <property type="match status" value="1"/>
</dbReference>
<keyword evidence="5" id="KW-1133">Transmembrane helix</keyword>
<dbReference type="InterPro" id="IPR011006">
    <property type="entry name" value="CheY-like_superfamily"/>
</dbReference>
<feature type="modified residue" description="4-aspartylphosphate" evidence="4">
    <location>
        <position position="748"/>
    </location>
</feature>
<evidence type="ECO:0000259" key="7">
    <source>
        <dbReference type="PROSITE" id="PS50110"/>
    </source>
</evidence>
<dbReference type="SMART" id="SM00091">
    <property type="entry name" value="PAS"/>
    <property type="match status" value="2"/>
</dbReference>
<dbReference type="EC" id="2.7.13.3" evidence="2"/>
<dbReference type="PANTHER" id="PTHR43065:SF42">
    <property type="entry name" value="TWO-COMPONENT SENSOR PPRA"/>
    <property type="match status" value="1"/>
</dbReference>
<dbReference type="SUPFAM" id="SSF52172">
    <property type="entry name" value="CheY-like"/>
    <property type="match status" value="1"/>
</dbReference>
<dbReference type="SMART" id="SM00448">
    <property type="entry name" value="REC"/>
    <property type="match status" value="1"/>
</dbReference>
<protein>
    <recommendedName>
        <fullName evidence="2">histidine kinase</fullName>
        <ecNumber evidence="2">2.7.13.3</ecNumber>
    </recommendedName>
</protein>
<evidence type="ECO:0000256" key="1">
    <source>
        <dbReference type="ARBA" id="ARBA00000085"/>
    </source>
</evidence>
<feature type="domain" description="Response regulatory" evidence="7">
    <location>
        <begin position="698"/>
        <end position="812"/>
    </location>
</feature>
<dbReference type="Pfam" id="PF00512">
    <property type="entry name" value="HisKA"/>
    <property type="match status" value="1"/>
</dbReference>
<dbReference type="Gene3D" id="1.10.287.130">
    <property type="match status" value="1"/>
</dbReference>
<dbReference type="Pfam" id="PF00072">
    <property type="entry name" value="Response_reg"/>
    <property type="match status" value="1"/>
</dbReference>
<dbReference type="EMBL" id="BMGD01000003">
    <property type="protein sequence ID" value="GGB65036.1"/>
    <property type="molecule type" value="Genomic_DNA"/>
</dbReference>
<dbReference type="InterPro" id="IPR035965">
    <property type="entry name" value="PAS-like_dom_sf"/>
</dbReference>
<dbReference type="InterPro" id="IPR004358">
    <property type="entry name" value="Sig_transdc_His_kin-like_C"/>
</dbReference>
<dbReference type="Gene3D" id="3.30.450.20">
    <property type="entry name" value="PAS domain"/>
    <property type="match status" value="1"/>
</dbReference>
<name>A0ABQ1JFF3_9SPHN</name>
<dbReference type="InterPro" id="IPR003661">
    <property type="entry name" value="HisK_dim/P_dom"/>
</dbReference>
<dbReference type="Gene3D" id="3.40.50.2300">
    <property type="match status" value="1"/>
</dbReference>
<organism evidence="8 9">
    <name type="scientific">Blastomonas aquatica</name>
    <dbReference type="NCBI Taxonomy" id="1510276"/>
    <lineage>
        <taxon>Bacteria</taxon>
        <taxon>Pseudomonadati</taxon>
        <taxon>Pseudomonadota</taxon>
        <taxon>Alphaproteobacteria</taxon>
        <taxon>Sphingomonadales</taxon>
        <taxon>Sphingomonadaceae</taxon>
        <taxon>Blastomonas</taxon>
    </lineage>
</organism>
<proteinExistence type="predicted"/>
<evidence type="ECO:0000256" key="4">
    <source>
        <dbReference type="PROSITE-ProRule" id="PRU00169"/>
    </source>
</evidence>
<feature type="domain" description="Histidine kinase" evidence="6">
    <location>
        <begin position="448"/>
        <end position="675"/>
    </location>
</feature>
<evidence type="ECO:0000313" key="8">
    <source>
        <dbReference type="EMBL" id="GGB65036.1"/>
    </source>
</evidence>
<accession>A0ABQ1JFF3</accession>
<comment type="caution">
    <text evidence="8">The sequence shown here is derived from an EMBL/GenBank/DDBJ whole genome shotgun (WGS) entry which is preliminary data.</text>
</comment>
<dbReference type="InterPro" id="IPR003594">
    <property type="entry name" value="HATPase_dom"/>
</dbReference>
<dbReference type="InterPro" id="IPR005467">
    <property type="entry name" value="His_kinase_dom"/>
</dbReference>
<evidence type="ECO:0000256" key="2">
    <source>
        <dbReference type="ARBA" id="ARBA00012438"/>
    </source>
</evidence>
<dbReference type="Pfam" id="PF13188">
    <property type="entry name" value="PAS_8"/>
    <property type="match status" value="1"/>
</dbReference>
<feature type="transmembrane region" description="Helical" evidence="5">
    <location>
        <begin position="29"/>
        <end position="49"/>
    </location>
</feature>
<comment type="catalytic activity">
    <reaction evidence="1">
        <text>ATP + protein L-histidine = ADP + protein N-phospho-L-histidine.</text>
        <dbReference type="EC" id="2.7.13.3"/>
    </reaction>
</comment>
<keyword evidence="5" id="KW-0472">Membrane</keyword>
<keyword evidence="3 4" id="KW-0597">Phosphoprotein</keyword>
<dbReference type="PRINTS" id="PR00344">
    <property type="entry name" value="BCTRLSENSOR"/>
</dbReference>
<reference evidence="9" key="1">
    <citation type="journal article" date="2019" name="Int. J. Syst. Evol. Microbiol.">
        <title>The Global Catalogue of Microorganisms (GCM) 10K type strain sequencing project: providing services to taxonomists for standard genome sequencing and annotation.</title>
        <authorList>
            <consortium name="The Broad Institute Genomics Platform"/>
            <consortium name="The Broad Institute Genome Sequencing Center for Infectious Disease"/>
            <person name="Wu L."/>
            <person name="Ma J."/>
        </authorList>
    </citation>
    <scope>NUCLEOTIDE SEQUENCE [LARGE SCALE GENOMIC DNA]</scope>
    <source>
        <strain evidence="9">CGMCC 1.12851</strain>
    </source>
</reference>
<dbReference type="Pfam" id="PF02518">
    <property type="entry name" value="HATPase_c"/>
    <property type="match status" value="1"/>
</dbReference>
<dbReference type="PROSITE" id="PS50109">
    <property type="entry name" value="HIS_KIN"/>
    <property type="match status" value="1"/>
</dbReference>
<dbReference type="PANTHER" id="PTHR43065">
    <property type="entry name" value="SENSOR HISTIDINE KINASE"/>
    <property type="match status" value="1"/>
</dbReference>
<dbReference type="InterPro" id="IPR001789">
    <property type="entry name" value="Sig_transdc_resp-reg_receiver"/>
</dbReference>
<dbReference type="Gene3D" id="3.30.565.10">
    <property type="entry name" value="Histidine kinase-like ATPase, C-terminal domain"/>
    <property type="match status" value="1"/>
</dbReference>
<dbReference type="CDD" id="cd00130">
    <property type="entry name" value="PAS"/>
    <property type="match status" value="1"/>
</dbReference>
<dbReference type="InterPro" id="IPR036890">
    <property type="entry name" value="HATPase_C_sf"/>
</dbReference>
<dbReference type="CDD" id="cd00082">
    <property type="entry name" value="HisKA"/>
    <property type="match status" value="1"/>
</dbReference>
<feature type="transmembrane region" description="Helical" evidence="5">
    <location>
        <begin position="55"/>
        <end position="72"/>
    </location>
</feature>
<evidence type="ECO:0000256" key="3">
    <source>
        <dbReference type="ARBA" id="ARBA00022553"/>
    </source>
</evidence>
<sequence length="820" mass="88106">MNTTRARTDLDWPEWLPAMPDPDVPDARVTALIIIGALVVSGGLIWVALGEWIPLALFGAGLVALASLVVVYRRQFPPRVQVQAALPDWSVTHAATDHPVIAIAITDEAGRMICANQRFVDMFGAQVVPPKLPLAGQGGDLLAEAGRAAWRDGEGNAAGLVAAGARIDAQVQRVGRGQDYLLWRFEPVQTFDLATQADSMLTGRPGRALGDGGFMAAAISPEGRVRAANSAFAARAAGAESGNVVGRDLASFLRADERNRIYFEREGRKGVPLRLFHLPLLDPLYTTDPEEREKAPALVVLIDEDASGLDKGTALGYVQNLLGLLPVGLAMTDRDGRFLFANDAFIRAAGITESTLPPYPGDLVVREDKGALADAVRRHASGQAMSADVALRLRHQPDEPVTLSLAGLRGMGDAAVLLSIKDNSEESRLKRQVAQASKMQAIGQLAGGVAHDFNNVLTAIIGHCDLMLMRHSPGDSDYDDIQQIRSNSNRAASLTRHLLAFSRQQTLRPQVLQLPDIVSDTSELLKRLIGEKILLEVQHDRNLGPVRADPGQLEQVIVNLAVNARDAMLAKRPPGGTLTIRTRKVTAADVRAMASEILPADDYSAILVEDQGVGIPPDVQARIFEPFFTTKDVGKGTGLGLSTVYGIVKQSGGYIFVDSETGQGTTFSIYFPVYRGGAVEQRSRKPAKISNGQWGNARLLLVEDEDMVRAVAERALTRQGFTVVTATDGEDGLERLADSGPFDLVVSDVVMPNLDGPGMAMEMRKRMPGLPILFMSGYAEETLRQSISIDQVHFLPKPFSVAQIVDAVHGALAAGVSPSD</sequence>
<dbReference type="SMART" id="SM00387">
    <property type="entry name" value="HATPase_c"/>
    <property type="match status" value="1"/>
</dbReference>
<evidence type="ECO:0000313" key="9">
    <source>
        <dbReference type="Proteomes" id="UP000614261"/>
    </source>
</evidence>
<dbReference type="SUPFAM" id="SSF55874">
    <property type="entry name" value="ATPase domain of HSP90 chaperone/DNA topoisomerase II/histidine kinase"/>
    <property type="match status" value="1"/>
</dbReference>
<dbReference type="InterPro" id="IPR000014">
    <property type="entry name" value="PAS"/>
</dbReference>
<evidence type="ECO:0000256" key="5">
    <source>
        <dbReference type="SAM" id="Phobius"/>
    </source>
</evidence>
<gene>
    <name evidence="8" type="ORF">GCM10010833_20280</name>
</gene>
<keyword evidence="9" id="KW-1185">Reference proteome</keyword>
<dbReference type="SUPFAM" id="SSF55785">
    <property type="entry name" value="PYP-like sensor domain (PAS domain)"/>
    <property type="match status" value="1"/>
</dbReference>
<dbReference type="InterPro" id="IPR036097">
    <property type="entry name" value="HisK_dim/P_sf"/>
</dbReference>
<dbReference type="SMART" id="SM00388">
    <property type="entry name" value="HisKA"/>
    <property type="match status" value="1"/>
</dbReference>